<feature type="transmembrane region" description="Helical" evidence="1">
    <location>
        <begin position="9"/>
        <end position="30"/>
    </location>
</feature>
<evidence type="ECO:0000256" key="1">
    <source>
        <dbReference type="SAM" id="Phobius"/>
    </source>
</evidence>
<protein>
    <submittedName>
        <fullName evidence="2">Uncharacterized protein</fullName>
    </submittedName>
</protein>
<dbReference type="EMBL" id="JAIHOM010000022">
    <property type="protein sequence ID" value="MCW6035862.1"/>
    <property type="molecule type" value="Genomic_DNA"/>
</dbReference>
<evidence type="ECO:0000313" key="2">
    <source>
        <dbReference type="EMBL" id="MCW6035862.1"/>
    </source>
</evidence>
<keyword evidence="3" id="KW-1185">Reference proteome</keyword>
<dbReference type="Proteomes" id="UP001526426">
    <property type="component" value="Unassembled WGS sequence"/>
</dbReference>
<reference evidence="2 3" key="1">
    <citation type="submission" date="2021-08" db="EMBL/GenBank/DDBJ databases">
        <title>Draft genome sequence of Spirulina subsalsa with high tolerance to salinity and hype-accumulation of phycocyanin.</title>
        <authorList>
            <person name="Pei H."/>
            <person name="Jiang L."/>
        </authorList>
    </citation>
    <scope>NUCLEOTIDE SEQUENCE [LARGE SCALE GENOMIC DNA]</scope>
    <source>
        <strain evidence="2 3">FACHB-351</strain>
    </source>
</reference>
<organism evidence="2 3">
    <name type="scientific">Spirulina subsalsa FACHB-351</name>
    <dbReference type="NCBI Taxonomy" id="234711"/>
    <lineage>
        <taxon>Bacteria</taxon>
        <taxon>Bacillati</taxon>
        <taxon>Cyanobacteriota</taxon>
        <taxon>Cyanophyceae</taxon>
        <taxon>Spirulinales</taxon>
        <taxon>Spirulinaceae</taxon>
        <taxon>Spirulina</taxon>
    </lineage>
</organism>
<gene>
    <name evidence="2" type="ORF">K4A83_06185</name>
</gene>
<feature type="transmembrane region" description="Helical" evidence="1">
    <location>
        <begin position="36"/>
        <end position="59"/>
    </location>
</feature>
<comment type="caution">
    <text evidence="2">The sequence shown here is derived from an EMBL/GenBank/DDBJ whole genome shotgun (WGS) entry which is preliminary data.</text>
</comment>
<keyword evidence="1" id="KW-0472">Membrane</keyword>
<keyword evidence="1" id="KW-0812">Transmembrane</keyword>
<evidence type="ECO:0000313" key="3">
    <source>
        <dbReference type="Proteomes" id="UP001526426"/>
    </source>
</evidence>
<name>A0ABT3L3V4_9CYAN</name>
<keyword evidence="1" id="KW-1133">Transmembrane helix</keyword>
<accession>A0ABT3L3V4</accession>
<sequence length="68" mass="7066">MGMTPKSGVFLMGSCICAIAAVGSIFELAYGHPTYGVAATTAILIASIPLTGLFFWVAVQDTKANQNQ</sequence>
<proteinExistence type="predicted"/>